<keyword evidence="3" id="KW-1185">Reference proteome</keyword>
<gene>
    <name evidence="2" type="ORF">DCAF_LOCUS6766</name>
</gene>
<sequence>MASAWLDSHGSRTVRAGDCGDNGLESVVVEEDGIDGRERWVIRWFDYRREKGGTVVENEVKDAGLMAGEREI</sequence>
<comment type="caution">
    <text evidence="2">The sequence shown here is derived from an EMBL/GenBank/DDBJ whole genome shotgun (WGS) entry which is preliminary data.</text>
</comment>
<feature type="region of interest" description="Disordered" evidence="1">
    <location>
        <begin position="1"/>
        <end position="22"/>
    </location>
</feature>
<proteinExistence type="predicted"/>
<evidence type="ECO:0000313" key="3">
    <source>
        <dbReference type="Proteomes" id="UP001314170"/>
    </source>
</evidence>
<dbReference type="Proteomes" id="UP001314170">
    <property type="component" value="Unassembled WGS sequence"/>
</dbReference>
<evidence type="ECO:0000256" key="1">
    <source>
        <dbReference type="SAM" id="MobiDB-lite"/>
    </source>
</evidence>
<evidence type="ECO:0000313" key="2">
    <source>
        <dbReference type="EMBL" id="CAK7329019.1"/>
    </source>
</evidence>
<protein>
    <submittedName>
        <fullName evidence="2">Uncharacterized protein</fullName>
    </submittedName>
</protein>
<dbReference type="EMBL" id="CAWUPB010000905">
    <property type="protein sequence ID" value="CAK7329019.1"/>
    <property type="molecule type" value="Genomic_DNA"/>
</dbReference>
<reference evidence="2 3" key="1">
    <citation type="submission" date="2024-01" db="EMBL/GenBank/DDBJ databases">
        <authorList>
            <person name="Waweru B."/>
        </authorList>
    </citation>
    <scope>NUCLEOTIDE SEQUENCE [LARGE SCALE GENOMIC DNA]</scope>
</reference>
<dbReference type="AlphaFoldDB" id="A0AAV1R942"/>
<accession>A0AAV1R942</accession>
<organism evidence="2 3">
    <name type="scientific">Dovyalis caffra</name>
    <dbReference type="NCBI Taxonomy" id="77055"/>
    <lineage>
        <taxon>Eukaryota</taxon>
        <taxon>Viridiplantae</taxon>
        <taxon>Streptophyta</taxon>
        <taxon>Embryophyta</taxon>
        <taxon>Tracheophyta</taxon>
        <taxon>Spermatophyta</taxon>
        <taxon>Magnoliopsida</taxon>
        <taxon>eudicotyledons</taxon>
        <taxon>Gunneridae</taxon>
        <taxon>Pentapetalae</taxon>
        <taxon>rosids</taxon>
        <taxon>fabids</taxon>
        <taxon>Malpighiales</taxon>
        <taxon>Salicaceae</taxon>
        <taxon>Flacourtieae</taxon>
        <taxon>Dovyalis</taxon>
    </lineage>
</organism>
<name>A0AAV1R942_9ROSI</name>